<dbReference type="PANTHER" id="PTHR33710">
    <property type="entry name" value="BNAC02G09200D PROTEIN"/>
    <property type="match status" value="1"/>
</dbReference>
<keyword evidence="2" id="KW-1185">Reference proteome</keyword>
<gene>
    <name evidence="1" type="ORF">Ahy_B06g084751</name>
</gene>
<dbReference type="InterPro" id="IPR036691">
    <property type="entry name" value="Endo/exonu/phosph_ase_sf"/>
</dbReference>
<sequence>MGACKRFKSWIESCSLIDLGAVGARFTWRGPLWENLDRVFKRLDQALSNIDWGLMFPEARVDVLARRNSDHHPLLINTKPQANTRIEKPFRYEAMWSMHPGHKEFIKQAWESNQPLTTALNGTTRHLIKWNKDVFGHVGRQKRRLINRIEGIQRASSYGKNPFLEKLEAKLNEELEDILDKEEVLWMQKSRDLWVVDGDRNTRYYHTRTVIRRRRNKILKLKDQQGDWIEKDEDLKRHAIDFFKCLYEEENETGGGLGEKEAICKKCNYQEKSCLGRYLGAMLTNHRRGKDKFKNVVERMQSKLKGWKMNCLSLAGRITLTKSVLSPMTNFEMQHSKLPKGLCNELERMQRSFIWGEGPDQKKIYHLNWNTLCQPKLQGEYKERSWEIKFQYANRETNQCADWLGKISTNHQYGFNFIDNPPADIKHLLQIDAAEIQTSCSLINL</sequence>
<organism evidence="1 2">
    <name type="scientific">Arachis hypogaea</name>
    <name type="common">Peanut</name>
    <dbReference type="NCBI Taxonomy" id="3818"/>
    <lineage>
        <taxon>Eukaryota</taxon>
        <taxon>Viridiplantae</taxon>
        <taxon>Streptophyta</taxon>
        <taxon>Embryophyta</taxon>
        <taxon>Tracheophyta</taxon>
        <taxon>Spermatophyta</taxon>
        <taxon>Magnoliopsida</taxon>
        <taxon>eudicotyledons</taxon>
        <taxon>Gunneridae</taxon>
        <taxon>Pentapetalae</taxon>
        <taxon>rosids</taxon>
        <taxon>fabids</taxon>
        <taxon>Fabales</taxon>
        <taxon>Fabaceae</taxon>
        <taxon>Papilionoideae</taxon>
        <taxon>50 kb inversion clade</taxon>
        <taxon>dalbergioids sensu lato</taxon>
        <taxon>Dalbergieae</taxon>
        <taxon>Pterocarpus clade</taxon>
        <taxon>Arachis</taxon>
    </lineage>
</organism>
<dbReference type="EMBL" id="SDMP01000016">
    <property type="protein sequence ID" value="RYR04937.1"/>
    <property type="molecule type" value="Genomic_DNA"/>
</dbReference>
<proteinExistence type="predicted"/>
<evidence type="ECO:0000313" key="2">
    <source>
        <dbReference type="Proteomes" id="UP000289738"/>
    </source>
</evidence>
<dbReference type="PANTHER" id="PTHR33710:SF71">
    <property type="entry name" value="ENDONUCLEASE_EXONUCLEASE_PHOSPHATASE DOMAIN-CONTAINING PROTEIN"/>
    <property type="match status" value="1"/>
</dbReference>
<dbReference type="AlphaFoldDB" id="A0A444YSN8"/>
<dbReference type="SUPFAM" id="SSF56219">
    <property type="entry name" value="DNase I-like"/>
    <property type="match status" value="1"/>
</dbReference>
<comment type="caution">
    <text evidence="1">The sequence shown here is derived from an EMBL/GenBank/DDBJ whole genome shotgun (WGS) entry which is preliminary data.</text>
</comment>
<dbReference type="Proteomes" id="UP000289738">
    <property type="component" value="Chromosome B06"/>
</dbReference>
<accession>A0A444YSN8</accession>
<protein>
    <submittedName>
        <fullName evidence="1">Uncharacterized protein</fullName>
    </submittedName>
</protein>
<name>A0A444YSN8_ARAHY</name>
<evidence type="ECO:0000313" key="1">
    <source>
        <dbReference type="EMBL" id="RYR04937.1"/>
    </source>
</evidence>
<reference evidence="1 2" key="1">
    <citation type="submission" date="2019-01" db="EMBL/GenBank/DDBJ databases">
        <title>Sequencing of cultivated peanut Arachis hypogaea provides insights into genome evolution and oil improvement.</title>
        <authorList>
            <person name="Chen X."/>
        </authorList>
    </citation>
    <scope>NUCLEOTIDE SEQUENCE [LARGE SCALE GENOMIC DNA]</scope>
    <source>
        <strain evidence="2">cv. Fuhuasheng</strain>
        <tissue evidence="1">Leaves</tissue>
    </source>
</reference>